<keyword evidence="11" id="KW-1185">Reference proteome</keyword>
<dbReference type="Gene3D" id="3.40.50.720">
    <property type="entry name" value="NAD(P)-binding Rossmann-like Domain"/>
    <property type="match status" value="1"/>
</dbReference>
<evidence type="ECO:0000259" key="9">
    <source>
        <dbReference type="Pfam" id="PF01370"/>
    </source>
</evidence>
<evidence type="ECO:0000256" key="8">
    <source>
        <dbReference type="ARBA" id="ARBA00049132"/>
    </source>
</evidence>
<dbReference type="AlphaFoldDB" id="A0A8T0GVD4"/>
<dbReference type="PANTHER" id="PTHR10366">
    <property type="entry name" value="NAD DEPENDENT EPIMERASE/DEHYDRATASE"/>
    <property type="match status" value="1"/>
</dbReference>
<dbReference type="PANTHER" id="PTHR10366:SF564">
    <property type="entry name" value="STEROL-4-ALPHA-CARBOXYLATE 3-DEHYDROGENASE, DECARBOXYLATING"/>
    <property type="match status" value="1"/>
</dbReference>
<dbReference type="GO" id="GO:0009813">
    <property type="term" value="P:flavonoid biosynthetic process"/>
    <property type="evidence" value="ECO:0007669"/>
    <property type="project" value="UniProtKB-KW"/>
</dbReference>
<evidence type="ECO:0000256" key="5">
    <source>
        <dbReference type="ARBA" id="ARBA00039057"/>
    </source>
</evidence>
<gene>
    <name evidence="10" type="ORF">KC19_9G153400</name>
</gene>
<keyword evidence="2" id="KW-0284">Flavonoid biosynthesis</keyword>
<comment type="similarity">
    <text evidence="3">Belongs to the NAD(P)-dependent epimerase/dehydratase family. Dihydroflavonol-4-reductase subfamily.</text>
</comment>
<evidence type="ECO:0000256" key="1">
    <source>
        <dbReference type="ARBA" id="ARBA00023002"/>
    </source>
</evidence>
<organism evidence="10 11">
    <name type="scientific">Ceratodon purpureus</name>
    <name type="common">Fire moss</name>
    <name type="synonym">Dicranum purpureum</name>
    <dbReference type="NCBI Taxonomy" id="3225"/>
    <lineage>
        <taxon>Eukaryota</taxon>
        <taxon>Viridiplantae</taxon>
        <taxon>Streptophyta</taxon>
        <taxon>Embryophyta</taxon>
        <taxon>Bryophyta</taxon>
        <taxon>Bryophytina</taxon>
        <taxon>Bryopsida</taxon>
        <taxon>Dicranidae</taxon>
        <taxon>Pseudoditrichales</taxon>
        <taxon>Ditrichaceae</taxon>
        <taxon>Ceratodon</taxon>
    </lineage>
</organism>
<comment type="caution">
    <text evidence="10">The sequence shown here is derived from an EMBL/GenBank/DDBJ whole genome shotgun (WGS) entry which is preliminary data.</text>
</comment>
<dbReference type="Pfam" id="PF01370">
    <property type="entry name" value="Epimerase"/>
    <property type="match status" value="1"/>
</dbReference>
<dbReference type="InterPro" id="IPR001509">
    <property type="entry name" value="Epimerase_deHydtase"/>
</dbReference>
<evidence type="ECO:0000313" key="11">
    <source>
        <dbReference type="Proteomes" id="UP000822688"/>
    </source>
</evidence>
<evidence type="ECO:0000256" key="4">
    <source>
        <dbReference type="ARBA" id="ARBA00039055"/>
    </source>
</evidence>
<sequence>MTSSPSRMQQGDLCLVTGGSGFLATWIEKYLLEDGYRVRGTVRSLKDTEKLQTLQALLPGAEFVEADLRNADGWAAAVQGCKWVFHVATPQAVKGETDRVGGAVAGTKYILEAALKTSTVQKVVVTSSEAAVAYGHPRTKTEISEDDWTDTEVVREDYMRSKPLAERAAWAIANDPAQNPNKVPLSTVCPGLILGPSLVPWGRYSLQLLKDIAEGTQPVLPDMTLHVVDVRDCARMHITIMNADATDGHRHLSFGAVGKMVDLGLLVREQYQGQGLKPTTRLLPKALACVLRFVSQDVAAIYSRIGVHIPYTTRYPDVYAYQYTSLPDMVHSSMQSMLEHSWIVLQPDQTKKP</sequence>
<evidence type="ECO:0000256" key="7">
    <source>
        <dbReference type="ARBA" id="ARBA00048870"/>
    </source>
</evidence>
<evidence type="ECO:0000256" key="6">
    <source>
        <dbReference type="ARBA" id="ARBA00042087"/>
    </source>
</evidence>
<dbReference type="GO" id="GO:0045552">
    <property type="term" value="F:dihydroflavanol 4-reductase activity"/>
    <property type="evidence" value="ECO:0007669"/>
    <property type="project" value="UniProtKB-EC"/>
</dbReference>
<keyword evidence="1" id="KW-0560">Oxidoreductase</keyword>
<accession>A0A8T0GVD4</accession>
<dbReference type="Proteomes" id="UP000822688">
    <property type="component" value="Chromosome 9"/>
</dbReference>
<comment type="catalytic activity">
    <reaction evidence="7">
        <text>(2S)-flavan-4-ol + NADP(+) = (2S)-flavanone + NADPH + H(+)</text>
        <dbReference type="Rhea" id="RHEA:11228"/>
        <dbReference type="ChEBI" id="CHEBI:15378"/>
        <dbReference type="ChEBI" id="CHEBI:15605"/>
        <dbReference type="ChEBI" id="CHEBI:15606"/>
        <dbReference type="ChEBI" id="CHEBI:57783"/>
        <dbReference type="ChEBI" id="CHEBI:58349"/>
        <dbReference type="EC" id="1.1.1.234"/>
    </reaction>
</comment>
<dbReference type="GO" id="GO:0047890">
    <property type="term" value="F:flavanone 4-reductase activity"/>
    <property type="evidence" value="ECO:0007669"/>
    <property type="project" value="UniProtKB-EC"/>
</dbReference>
<evidence type="ECO:0000256" key="2">
    <source>
        <dbReference type="ARBA" id="ARBA00023241"/>
    </source>
</evidence>
<comment type="catalytic activity">
    <reaction evidence="8">
        <text>a (2R,3S,4S)-leucoanthocyanidin + NADP(+) = a (2R,3R)-dihydroflavonol + NADPH + H(+)</text>
        <dbReference type="Rhea" id="RHEA:54444"/>
        <dbReference type="ChEBI" id="CHEBI:15378"/>
        <dbReference type="ChEBI" id="CHEBI:57783"/>
        <dbReference type="ChEBI" id="CHEBI:58349"/>
        <dbReference type="ChEBI" id="CHEBI:138176"/>
        <dbReference type="ChEBI" id="CHEBI:138188"/>
        <dbReference type="EC" id="1.1.1.219"/>
    </reaction>
</comment>
<dbReference type="SUPFAM" id="SSF51735">
    <property type="entry name" value="NAD(P)-binding Rossmann-fold domains"/>
    <property type="match status" value="1"/>
</dbReference>
<dbReference type="InterPro" id="IPR036291">
    <property type="entry name" value="NAD(P)-bd_dom_sf"/>
</dbReference>
<evidence type="ECO:0000313" key="10">
    <source>
        <dbReference type="EMBL" id="KAG0562527.1"/>
    </source>
</evidence>
<proteinExistence type="inferred from homology"/>
<feature type="domain" description="NAD-dependent epimerase/dehydratase" evidence="9">
    <location>
        <begin position="15"/>
        <end position="246"/>
    </location>
</feature>
<evidence type="ECO:0000256" key="3">
    <source>
        <dbReference type="ARBA" id="ARBA00023445"/>
    </source>
</evidence>
<reference evidence="10" key="1">
    <citation type="submission" date="2020-06" db="EMBL/GenBank/DDBJ databases">
        <title>WGS assembly of Ceratodon purpureus strain R40.</title>
        <authorList>
            <person name="Carey S.B."/>
            <person name="Jenkins J."/>
            <person name="Shu S."/>
            <person name="Lovell J.T."/>
            <person name="Sreedasyam A."/>
            <person name="Maumus F."/>
            <person name="Tiley G.P."/>
            <person name="Fernandez-Pozo N."/>
            <person name="Barry K."/>
            <person name="Chen C."/>
            <person name="Wang M."/>
            <person name="Lipzen A."/>
            <person name="Daum C."/>
            <person name="Saski C.A."/>
            <person name="Payton A.C."/>
            <person name="Mcbreen J.C."/>
            <person name="Conrad R.E."/>
            <person name="Kollar L.M."/>
            <person name="Olsson S."/>
            <person name="Huttunen S."/>
            <person name="Landis J.B."/>
            <person name="Wickett N.J."/>
            <person name="Johnson M.G."/>
            <person name="Rensing S.A."/>
            <person name="Grimwood J."/>
            <person name="Schmutz J."/>
            <person name="Mcdaniel S.F."/>
        </authorList>
    </citation>
    <scope>NUCLEOTIDE SEQUENCE</scope>
    <source>
        <strain evidence="10">R40</strain>
    </source>
</reference>
<dbReference type="InterPro" id="IPR050425">
    <property type="entry name" value="NAD(P)_dehydrat-like"/>
</dbReference>
<dbReference type="EC" id="1.1.1.219" evidence="5"/>
<dbReference type="EMBL" id="CM026430">
    <property type="protein sequence ID" value="KAG0562527.1"/>
    <property type="molecule type" value="Genomic_DNA"/>
</dbReference>
<name>A0A8T0GVD4_CERPU</name>
<protein>
    <recommendedName>
        <fullName evidence="6">Flavanone 4-reductase</fullName>
        <ecNumber evidence="5">1.1.1.219</ecNumber>
        <ecNumber evidence="4">1.1.1.234</ecNumber>
    </recommendedName>
</protein>
<dbReference type="EC" id="1.1.1.234" evidence="4"/>